<keyword evidence="1" id="KW-0808">Transferase</keyword>
<dbReference type="GO" id="GO:0008168">
    <property type="term" value="F:methyltransferase activity"/>
    <property type="evidence" value="ECO:0007669"/>
    <property type="project" value="UniProtKB-KW"/>
</dbReference>
<keyword evidence="2" id="KW-1185">Reference proteome</keyword>
<name>A0A5S4Y8J7_9BRAD</name>
<accession>A0A5S4Y8J7</accession>
<evidence type="ECO:0000313" key="2">
    <source>
        <dbReference type="Proteomes" id="UP000324797"/>
    </source>
</evidence>
<sequence>MGVLGADVKKISFIKIDIEGAERPILNEIIESMDRFAKPLTVSVALRPFRLALDAYFERVTRRRGFQIPDNALTAASSVFRSTTSGSNCSGPQRRIRSCSGCAGSLMASRYSA</sequence>
<comment type="caution">
    <text evidence="1">The sequence shown here is derived from an EMBL/GenBank/DDBJ whole genome shotgun (WGS) entry which is preliminary data.</text>
</comment>
<dbReference type="AlphaFoldDB" id="A0A5S4Y8J7"/>
<evidence type="ECO:0000313" key="1">
    <source>
        <dbReference type="EMBL" id="TYO60736.1"/>
    </source>
</evidence>
<protein>
    <submittedName>
        <fullName evidence="1">FkbM family methyltransferase</fullName>
    </submittedName>
</protein>
<keyword evidence="1" id="KW-0489">Methyltransferase</keyword>
<gene>
    <name evidence="1" type="ORF">FXV83_42235</name>
</gene>
<dbReference type="Proteomes" id="UP000324797">
    <property type="component" value="Unassembled WGS sequence"/>
</dbReference>
<organism evidence="1 2">
    <name type="scientific">Bradyrhizobium hipponense</name>
    <dbReference type="NCBI Taxonomy" id="2605638"/>
    <lineage>
        <taxon>Bacteria</taxon>
        <taxon>Pseudomonadati</taxon>
        <taxon>Pseudomonadota</taxon>
        <taxon>Alphaproteobacteria</taxon>
        <taxon>Hyphomicrobiales</taxon>
        <taxon>Nitrobacteraceae</taxon>
        <taxon>Bradyrhizobium</taxon>
    </lineage>
</organism>
<dbReference type="EMBL" id="VSTH01000309">
    <property type="protein sequence ID" value="TYO60736.1"/>
    <property type="molecule type" value="Genomic_DNA"/>
</dbReference>
<dbReference type="GO" id="GO:0032259">
    <property type="term" value="P:methylation"/>
    <property type="evidence" value="ECO:0007669"/>
    <property type="project" value="UniProtKB-KW"/>
</dbReference>
<proteinExistence type="predicted"/>
<reference evidence="1 2" key="1">
    <citation type="submission" date="2019-08" db="EMBL/GenBank/DDBJ databases">
        <title>Bradyrhizobium hipponensis sp. nov., a rhizobium isolated from a Lupinus angustifolius root nodule in Tunisia.</title>
        <authorList>
            <person name="Off K."/>
            <person name="Rejili M."/>
            <person name="Mars M."/>
            <person name="Brachmann A."/>
            <person name="Marin M."/>
        </authorList>
    </citation>
    <scope>NUCLEOTIDE SEQUENCE [LARGE SCALE GENOMIC DNA]</scope>
    <source>
        <strain evidence="2">aSej3</strain>
    </source>
</reference>